<proteinExistence type="predicted"/>
<reference evidence="2" key="1">
    <citation type="submission" date="2025-08" db="UniProtKB">
        <authorList>
            <consortium name="Ensembl"/>
        </authorList>
    </citation>
    <scope>IDENTIFICATION</scope>
</reference>
<evidence type="ECO:0000256" key="1">
    <source>
        <dbReference type="SAM" id="MobiDB-lite"/>
    </source>
</evidence>
<dbReference type="Ensembl" id="ENSCRFT00000010236.1">
    <property type="protein sequence ID" value="ENSCRFP00000009881.1"/>
    <property type="gene ID" value="ENSCRFG00000007723.1"/>
</dbReference>
<dbReference type="Proteomes" id="UP000694396">
    <property type="component" value="Unplaced"/>
</dbReference>
<organism evidence="2 3">
    <name type="scientific">Cyanoderma ruficeps</name>
    <name type="common">rufous-capped babbler</name>
    <dbReference type="NCBI Taxonomy" id="181631"/>
    <lineage>
        <taxon>Eukaryota</taxon>
        <taxon>Metazoa</taxon>
        <taxon>Chordata</taxon>
        <taxon>Craniata</taxon>
        <taxon>Vertebrata</taxon>
        <taxon>Euteleostomi</taxon>
        <taxon>Archelosauria</taxon>
        <taxon>Archosauria</taxon>
        <taxon>Dinosauria</taxon>
        <taxon>Saurischia</taxon>
        <taxon>Theropoda</taxon>
        <taxon>Coelurosauria</taxon>
        <taxon>Aves</taxon>
        <taxon>Neognathae</taxon>
        <taxon>Neoaves</taxon>
        <taxon>Telluraves</taxon>
        <taxon>Australaves</taxon>
        <taxon>Passeriformes</taxon>
        <taxon>Sylvioidea</taxon>
        <taxon>Timaliidae</taxon>
        <taxon>Cyanoderma</taxon>
    </lineage>
</organism>
<evidence type="ECO:0000313" key="3">
    <source>
        <dbReference type="Proteomes" id="UP000694396"/>
    </source>
</evidence>
<keyword evidence="3" id="KW-1185">Reference proteome</keyword>
<feature type="compositionally biased region" description="Low complexity" evidence="1">
    <location>
        <begin position="104"/>
        <end position="123"/>
    </location>
</feature>
<feature type="region of interest" description="Disordered" evidence="1">
    <location>
        <begin position="65"/>
        <end position="123"/>
    </location>
</feature>
<dbReference type="AlphaFoldDB" id="A0A8C3QQR8"/>
<feature type="compositionally biased region" description="Basic and acidic residues" evidence="1">
    <location>
        <begin position="91"/>
        <end position="101"/>
    </location>
</feature>
<evidence type="ECO:0008006" key="4">
    <source>
        <dbReference type="Google" id="ProtNLM"/>
    </source>
</evidence>
<accession>A0A8C3QQR8</accession>
<name>A0A8C3QQR8_9PASS</name>
<evidence type="ECO:0000313" key="2">
    <source>
        <dbReference type="Ensembl" id="ENSCRFP00000009881.1"/>
    </source>
</evidence>
<sequence length="123" mass="13804">MPKAVRPRPAGRYRQRWRRLRAAARALVLENAALCDEVARLEEKWLRARGQRRFLLGRLLGHSARAAGEGARRVKRSRPAPAGRGRGGKGGVKDDRPEHVRTLGQSPQQPLGRRPRPLGQGQR</sequence>
<protein>
    <recommendedName>
        <fullName evidence="4">Transforming growth factor beta regulator 1</fullName>
    </recommendedName>
</protein>
<reference evidence="2" key="2">
    <citation type="submission" date="2025-09" db="UniProtKB">
        <authorList>
            <consortium name="Ensembl"/>
        </authorList>
    </citation>
    <scope>IDENTIFICATION</scope>
</reference>